<keyword evidence="4" id="KW-1185">Reference proteome</keyword>
<dbReference type="GO" id="GO:0003677">
    <property type="term" value="F:DNA binding"/>
    <property type="evidence" value="ECO:0007669"/>
    <property type="project" value="UniProtKB-KW"/>
</dbReference>
<dbReference type="GO" id="GO:0005829">
    <property type="term" value="C:cytosol"/>
    <property type="evidence" value="ECO:0007669"/>
    <property type="project" value="TreeGrafter"/>
</dbReference>
<dbReference type="InterPro" id="IPR013096">
    <property type="entry name" value="Cupin_2"/>
</dbReference>
<dbReference type="PANTHER" id="PTHR46797">
    <property type="entry name" value="HTH-TYPE TRANSCRIPTIONAL REGULATOR"/>
    <property type="match status" value="1"/>
</dbReference>
<dbReference type="SMART" id="SM00530">
    <property type="entry name" value="HTH_XRE"/>
    <property type="match status" value="1"/>
</dbReference>
<dbReference type="Gene3D" id="1.10.260.40">
    <property type="entry name" value="lambda repressor-like DNA-binding domains"/>
    <property type="match status" value="1"/>
</dbReference>
<dbReference type="Proteomes" id="UP000271031">
    <property type="component" value="Unassembled WGS sequence"/>
</dbReference>
<protein>
    <submittedName>
        <fullName evidence="3">Cupin domain-containing protein</fullName>
    </submittedName>
</protein>
<dbReference type="InterPro" id="IPR010982">
    <property type="entry name" value="Lambda_DNA-bd_dom_sf"/>
</dbReference>
<proteinExistence type="predicted"/>
<dbReference type="EMBL" id="RHHQ01000005">
    <property type="protein sequence ID" value="RNB91363.1"/>
    <property type="molecule type" value="Genomic_DNA"/>
</dbReference>
<dbReference type="SUPFAM" id="SSF51182">
    <property type="entry name" value="RmlC-like cupins"/>
    <property type="match status" value="1"/>
</dbReference>
<evidence type="ECO:0000313" key="3">
    <source>
        <dbReference type="EMBL" id="RNB91363.1"/>
    </source>
</evidence>
<dbReference type="RefSeq" id="WP_122916755.1">
    <property type="nucleotide sequence ID" value="NZ_RHHQ01000005.1"/>
</dbReference>
<dbReference type="GO" id="GO:0003700">
    <property type="term" value="F:DNA-binding transcription factor activity"/>
    <property type="evidence" value="ECO:0007669"/>
    <property type="project" value="TreeGrafter"/>
</dbReference>
<reference evidence="3 4" key="1">
    <citation type="submission" date="2018-10" db="EMBL/GenBank/DDBJ databases">
        <title>Phylogenomics of Brevibacillus.</title>
        <authorList>
            <person name="Dunlap C."/>
        </authorList>
    </citation>
    <scope>NUCLEOTIDE SEQUENCE [LARGE SCALE GENOMIC DNA]</scope>
    <source>
        <strain evidence="3 4">JCM 15716</strain>
    </source>
</reference>
<dbReference type="PROSITE" id="PS50943">
    <property type="entry name" value="HTH_CROC1"/>
    <property type="match status" value="1"/>
</dbReference>
<dbReference type="InterPro" id="IPR001387">
    <property type="entry name" value="Cro/C1-type_HTH"/>
</dbReference>
<dbReference type="PANTHER" id="PTHR46797:SF25">
    <property type="entry name" value="TRANSCRIPTIONAL REGULATOR"/>
    <property type="match status" value="1"/>
</dbReference>
<dbReference type="CDD" id="cd02209">
    <property type="entry name" value="cupin_XRE_C"/>
    <property type="match status" value="1"/>
</dbReference>
<evidence type="ECO:0000259" key="2">
    <source>
        <dbReference type="PROSITE" id="PS50943"/>
    </source>
</evidence>
<gene>
    <name evidence="3" type="ORF">EDM56_04790</name>
</gene>
<evidence type="ECO:0000313" key="4">
    <source>
        <dbReference type="Proteomes" id="UP000271031"/>
    </source>
</evidence>
<dbReference type="SUPFAM" id="SSF47413">
    <property type="entry name" value="lambda repressor-like DNA-binding domains"/>
    <property type="match status" value="1"/>
</dbReference>
<dbReference type="Pfam" id="PF07883">
    <property type="entry name" value="Cupin_2"/>
    <property type="match status" value="1"/>
</dbReference>
<dbReference type="OrthoDB" id="34624at2"/>
<organism evidence="3 4">
    <name type="scientific">Brevibacillus fluminis</name>
    <dbReference type="NCBI Taxonomy" id="511487"/>
    <lineage>
        <taxon>Bacteria</taxon>
        <taxon>Bacillati</taxon>
        <taxon>Bacillota</taxon>
        <taxon>Bacilli</taxon>
        <taxon>Bacillales</taxon>
        <taxon>Paenibacillaceae</taxon>
        <taxon>Brevibacillus</taxon>
    </lineage>
</organism>
<feature type="domain" description="HTH cro/C1-type" evidence="2">
    <location>
        <begin position="8"/>
        <end position="62"/>
    </location>
</feature>
<dbReference type="InterPro" id="IPR050807">
    <property type="entry name" value="TransReg_Diox_bact_type"/>
</dbReference>
<dbReference type="Pfam" id="PF01381">
    <property type="entry name" value="HTH_3"/>
    <property type="match status" value="1"/>
</dbReference>
<dbReference type="AlphaFoldDB" id="A0A3M8DT54"/>
<name>A0A3M8DT54_9BACL</name>
<evidence type="ECO:0000256" key="1">
    <source>
        <dbReference type="ARBA" id="ARBA00023125"/>
    </source>
</evidence>
<sequence length="196" mass="22301">MDRIYEKIRMLRTQQNMTLKELSNLSGLSTSFLSQVERGNSSLAITSLQKIAEVLNVPITTFFEEQANEQYFVPESDRKQFQIAGSGSIYVRLGGEFTGRALEPLHVTLLPRQKQNYVFNHPGEEFYYVLAGELILTVDGTEYHLAKGDSIHFPSTLDHMLYNPTEEDTQVISVLTPVIFKPTNESIRNEPISQKK</sequence>
<dbReference type="InterPro" id="IPR014710">
    <property type="entry name" value="RmlC-like_jellyroll"/>
</dbReference>
<comment type="caution">
    <text evidence="3">The sequence shown here is derived from an EMBL/GenBank/DDBJ whole genome shotgun (WGS) entry which is preliminary data.</text>
</comment>
<dbReference type="InterPro" id="IPR011051">
    <property type="entry name" value="RmlC_Cupin_sf"/>
</dbReference>
<keyword evidence="1" id="KW-0238">DNA-binding</keyword>
<dbReference type="Gene3D" id="2.60.120.10">
    <property type="entry name" value="Jelly Rolls"/>
    <property type="match status" value="1"/>
</dbReference>
<accession>A0A3M8DT54</accession>
<dbReference type="CDD" id="cd00093">
    <property type="entry name" value="HTH_XRE"/>
    <property type="match status" value="1"/>
</dbReference>